<feature type="region of interest" description="Disordered" evidence="1">
    <location>
        <begin position="215"/>
        <end position="339"/>
    </location>
</feature>
<feature type="compositionally biased region" description="Basic and acidic residues" evidence="1">
    <location>
        <begin position="215"/>
        <end position="228"/>
    </location>
</feature>
<feature type="region of interest" description="Disordered" evidence="1">
    <location>
        <begin position="19"/>
        <end position="48"/>
    </location>
</feature>
<feature type="region of interest" description="Disordered" evidence="1">
    <location>
        <begin position="442"/>
        <end position="586"/>
    </location>
</feature>
<feature type="compositionally biased region" description="Polar residues" evidence="1">
    <location>
        <begin position="535"/>
        <end position="551"/>
    </location>
</feature>
<keyword evidence="3" id="KW-1185">Reference proteome</keyword>
<accession>A0A4Y7QHX0</accession>
<feature type="compositionally biased region" description="Low complexity" evidence="1">
    <location>
        <begin position="300"/>
        <end position="339"/>
    </location>
</feature>
<feature type="compositionally biased region" description="Low complexity" evidence="1">
    <location>
        <begin position="243"/>
        <end position="257"/>
    </location>
</feature>
<reference evidence="2 3" key="1">
    <citation type="submission" date="2018-06" db="EMBL/GenBank/DDBJ databases">
        <title>A transcriptomic atlas of mushroom development highlights an independent origin of complex multicellularity.</title>
        <authorList>
            <consortium name="DOE Joint Genome Institute"/>
            <person name="Krizsan K."/>
            <person name="Almasi E."/>
            <person name="Merenyi Z."/>
            <person name="Sahu N."/>
            <person name="Viragh M."/>
            <person name="Koszo T."/>
            <person name="Mondo S."/>
            <person name="Kiss B."/>
            <person name="Balint B."/>
            <person name="Kues U."/>
            <person name="Barry K."/>
            <person name="Hegedus J.C."/>
            <person name="Henrissat B."/>
            <person name="Johnson J."/>
            <person name="Lipzen A."/>
            <person name="Ohm R."/>
            <person name="Nagy I."/>
            <person name="Pangilinan J."/>
            <person name="Yan J."/>
            <person name="Xiong Y."/>
            <person name="Grigoriev I.V."/>
            <person name="Hibbett D.S."/>
            <person name="Nagy L.G."/>
        </authorList>
    </citation>
    <scope>NUCLEOTIDE SEQUENCE [LARGE SCALE GENOMIC DNA]</scope>
    <source>
        <strain evidence="2 3">SZMC22713</strain>
    </source>
</reference>
<evidence type="ECO:0000313" key="2">
    <source>
        <dbReference type="EMBL" id="TDL26828.1"/>
    </source>
</evidence>
<dbReference type="Proteomes" id="UP000294933">
    <property type="component" value="Unassembled WGS sequence"/>
</dbReference>
<evidence type="ECO:0000313" key="3">
    <source>
        <dbReference type="Proteomes" id="UP000294933"/>
    </source>
</evidence>
<dbReference type="VEuPathDB" id="FungiDB:BD410DRAFT_819051"/>
<protein>
    <submittedName>
        <fullName evidence="2">Uncharacterized protein</fullName>
    </submittedName>
</protein>
<feature type="compositionally biased region" description="Polar residues" evidence="1">
    <location>
        <begin position="229"/>
        <end position="238"/>
    </location>
</feature>
<evidence type="ECO:0000256" key="1">
    <source>
        <dbReference type="SAM" id="MobiDB-lite"/>
    </source>
</evidence>
<sequence>MLSSLSSFVSTNLNFVNSKDDAKEKDTEVRTEVVPPQTEEVQADSLRRAETVVDEQGVKKKKEKSANETFIVVRPPPSVSNHPLNLQLQMVPPQTKDKSMNRRSVDFSNPGEGLAEFSQGDVPLTRQTSGRSNRSDVSMYSNVSSMTSVSSLGSTNTTASGRRMIIPLYNLSAHNVMTNTVLDAGTDAKVAKFLKRKLEMCGLVELEAHEVWGPKTDDFHRVPTRDGETTPSASQFSHNVHDSPQTPTSSALSLSSAGDHHSQSKATPTPRNPLPGQPPNGAKKIFGKLFKKKEGSGSQSPTMSITPIPETPTPSSKRLSIPSSIIPPSSPSRRAASESNQGLILQPAVLGIQPILISANNPPIGRPTKYVWVATKWLKGSESVLVGMMSKLNSDRSVVREPGAEVEVRFEWIRGKSHHRRGGTNATSQGNGKRASLLINKSNTPSQSSLNDHARTHTPSGSKREEKRTTTASPPGGRRSLESHRSQSPRPESTTNASQTSASDEGTDKLMRTRSRARTDGDDDGEVSDPEDSETPWSCTISLTPISNPRPQQHMLLNLPSRAHARQPSAPELSTHASPSPLGHPPLRLKVASLSPAPHHPKVVAQLKVPFPLPDIEVDNMRVRKRVVTASGIARPAPATTKDGRSEGLVLSAEEIKDVLSTTAMWLVVREGFGGVGKVNRKGDGWRIRG</sequence>
<proteinExistence type="predicted"/>
<dbReference type="OrthoDB" id="2590746at2759"/>
<feature type="compositionally biased region" description="Polar residues" evidence="1">
    <location>
        <begin position="125"/>
        <end position="136"/>
    </location>
</feature>
<dbReference type="AlphaFoldDB" id="A0A4Y7QHX0"/>
<gene>
    <name evidence="2" type="ORF">BD410DRAFT_819051</name>
</gene>
<feature type="region of interest" description="Disordered" evidence="1">
    <location>
        <begin position="107"/>
        <end position="137"/>
    </location>
</feature>
<name>A0A4Y7QHX0_9AGAM</name>
<dbReference type="EMBL" id="ML170160">
    <property type="protein sequence ID" value="TDL26828.1"/>
    <property type="molecule type" value="Genomic_DNA"/>
</dbReference>
<feature type="compositionally biased region" description="Polar residues" evidence="1">
    <location>
        <begin position="486"/>
        <end position="504"/>
    </location>
</feature>
<feature type="compositionally biased region" description="Basic and acidic residues" evidence="1">
    <location>
        <begin position="19"/>
        <end position="31"/>
    </location>
</feature>
<organism evidence="2 3">
    <name type="scientific">Rickenella mellea</name>
    <dbReference type="NCBI Taxonomy" id="50990"/>
    <lineage>
        <taxon>Eukaryota</taxon>
        <taxon>Fungi</taxon>
        <taxon>Dikarya</taxon>
        <taxon>Basidiomycota</taxon>
        <taxon>Agaricomycotina</taxon>
        <taxon>Agaricomycetes</taxon>
        <taxon>Hymenochaetales</taxon>
        <taxon>Rickenellaceae</taxon>
        <taxon>Rickenella</taxon>
    </lineage>
</organism>
<feature type="compositionally biased region" description="Acidic residues" evidence="1">
    <location>
        <begin position="521"/>
        <end position="534"/>
    </location>
</feature>
<feature type="compositionally biased region" description="Polar residues" evidence="1">
    <location>
        <begin position="442"/>
        <end position="461"/>
    </location>
</feature>